<dbReference type="CDD" id="cd00121">
    <property type="entry name" value="MATH"/>
    <property type="match status" value="1"/>
</dbReference>
<dbReference type="InterPro" id="IPR011333">
    <property type="entry name" value="SKP1/BTB/POZ_sf"/>
</dbReference>
<dbReference type="PANTHER" id="PTHR26379:SF187">
    <property type="entry name" value="OS07G0655300 PROTEIN"/>
    <property type="match status" value="1"/>
</dbReference>
<gene>
    <name evidence="5" type="ORF">URODEC1_LOCUS28181</name>
</gene>
<reference evidence="5" key="1">
    <citation type="submission" date="2024-10" db="EMBL/GenBank/DDBJ databases">
        <authorList>
            <person name="Ryan C."/>
        </authorList>
    </citation>
    <scope>NUCLEOTIDE SEQUENCE [LARGE SCALE GENOMIC DNA]</scope>
</reference>
<protein>
    <submittedName>
        <fullName evidence="5">Uncharacterized protein</fullName>
    </submittedName>
</protein>
<dbReference type="Proteomes" id="UP001497457">
    <property type="component" value="Chromosome 15b"/>
</dbReference>
<dbReference type="InterPro" id="IPR056423">
    <property type="entry name" value="BACK_BPM_SPOP"/>
</dbReference>
<evidence type="ECO:0000259" key="3">
    <source>
        <dbReference type="PROSITE" id="PS50097"/>
    </source>
</evidence>
<dbReference type="EMBL" id="OZ075125">
    <property type="protein sequence ID" value="CAL4933526.1"/>
    <property type="molecule type" value="Genomic_DNA"/>
</dbReference>
<evidence type="ECO:0000313" key="6">
    <source>
        <dbReference type="Proteomes" id="UP001497457"/>
    </source>
</evidence>
<dbReference type="SMART" id="SM00225">
    <property type="entry name" value="BTB"/>
    <property type="match status" value="1"/>
</dbReference>
<dbReference type="InterPro" id="IPR000210">
    <property type="entry name" value="BTB/POZ_dom"/>
</dbReference>
<sequence>MAGGGAKPSQSTSTIIADTESGHHILRIDGYTRTKVVPTGECLKSDRFTLAGHQWQIHYFPNGDTSESADYISLYLHLDESVVKPVKAQHLVRLVDGLEEQDPSPSLAKEEVFSFMRYVALGKSKFLKRVHLEKSKFLRDDSFAVRCDIVVIKEFRAEGMASEAAPAFISVPASDLHMHFGDLLHSEKGADVVFEVGGQTLMAHRCVLAARSPVFNVELFGKMKESVCAGVICIDDMEAQVFKALLTFIYTDSLPTMTNKEGEEEDGDVMAQHLLVAADRYDIKRLKLICEEKLCKYIEVGTVATILTLADQHHCHGLKKACFSFLSSPANLRPTMATDGFDHLSRSCPGVTKELMAMLCDLVIK</sequence>
<dbReference type="InterPro" id="IPR008974">
    <property type="entry name" value="TRAF-like"/>
</dbReference>
<dbReference type="CDD" id="cd18280">
    <property type="entry name" value="BTB_POZ_BPM_plant"/>
    <property type="match status" value="1"/>
</dbReference>
<dbReference type="Gene3D" id="1.25.40.420">
    <property type="match status" value="1"/>
</dbReference>
<dbReference type="SUPFAM" id="SSF54695">
    <property type="entry name" value="POZ domain"/>
    <property type="match status" value="1"/>
</dbReference>
<dbReference type="Pfam" id="PF24570">
    <property type="entry name" value="BACK_BPM_SPOP"/>
    <property type="match status" value="1"/>
</dbReference>
<dbReference type="PROSITE" id="PS50097">
    <property type="entry name" value="BTB"/>
    <property type="match status" value="1"/>
</dbReference>
<comment type="similarity">
    <text evidence="2">Belongs to the Tdpoz family.</text>
</comment>
<dbReference type="Pfam" id="PF22486">
    <property type="entry name" value="MATH_2"/>
    <property type="match status" value="1"/>
</dbReference>
<evidence type="ECO:0000313" key="5">
    <source>
        <dbReference type="EMBL" id="CAL4933526.1"/>
    </source>
</evidence>
<evidence type="ECO:0000259" key="4">
    <source>
        <dbReference type="PROSITE" id="PS50144"/>
    </source>
</evidence>
<dbReference type="InterPro" id="IPR045005">
    <property type="entry name" value="BPM1-6"/>
</dbReference>
<proteinExistence type="inferred from homology"/>
<comment type="pathway">
    <text evidence="1">Protein modification; protein ubiquitination.</text>
</comment>
<name>A0ABC8XZB1_9POAL</name>
<evidence type="ECO:0000256" key="2">
    <source>
        <dbReference type="ARBA" id="ARBA00010846"/>
    </source>
</evidence>
<dbReference type="SUPFAM" id="SSF49599">
    <property type="entry name" value="TRAF domain-like"/>
    <property type="match status" value="1"/>
</dbReference>
<feature type="domain" description="BTB" evidence="3">
    <location>
        <begin position="190"/>
        <end position="258"/>
    </location>
</feature>
<dbReference type="PROSITE" id="PS50144">
    <property type="entry name" value="MATH"/>
    <property type="match status" value="1"/>
</dbReference>
<evidence type="ECO:0000256" key="1">
    <source>
        <dbReference type="ARBA" id="ARBA00004906"/>
    </source>
</evidence>
<organism evidence="5 6">
    <name type="scientific">Urochloa decumbens</name>
    <dbReference type="NCBI Taxonomy" id="240449"/>
    <lineage>
        <taxon>Eukaryota</taxon>
        <taxon>Viridiplantae</taxon>
        <taxon>Streptophyta</taxon>
        <taxon>Embryophyta</taxon>
        <taxon>Tracheophyta</taxon>
        <taxon>Spermatophyta</taxon>
        <taxon>Magnoliopsida</taxon>
        <taxon>Liliopsida</taxon>
        <taxon>Poales</taxon>
        <taxon>Poaceae</taxon>
        <taxon>PACMAD clade</taxon>
        <taxon>Panicoideae</taxon>
        <taxon>Panicodae</taxon>
        <taxon>Paniceae</taxon>
        <taxon>Melinidinae</taxon>
        <taxon>Urochloa</taxon>
    </lineage>
</organism>
<dbReference type="Gene3D" id="3.30.710.10">
    <property type="entry name" value="Potassium Channel Kv1.1, Chain A"/>
    <property type="match status" value="1"/>
</dbReference>
<dbReference type="InterPro" id="IPR002083">
    <property type="entry name" value="MATH/TRAF_dom"/>
</dbReference>
<accession>A0ABC8XZB1</accession>
<dbReference type="Gene3D" id="2.60.210.10">
    <property type="entry name" value="Apoptosis, Tumor Necrosis Factor Receptor Associated Protein 2, Chain A"/>
    <property type="match status" value="1"/>
</dbReference>
<feature type="domain" description="MATH" evidence="4">
    <location>
        <begin position="21"/>
        <end position="149"/>
    </location>
</feature>
<dbReference type="PANTHER" id="PTHR26379">
    <property type="entry name" value="BTB/POZ AND MATH DOMAIN-CONTAINING PROTEIN 1"/>
    <property type="match status" value="1"/>
</dbReference>
<dbReference type="Pfam" id="PF00651">
    <property type="entry name" value="BTB"/>
    <property type="match status" value="1"/>
</dbReference>
<keyword evidence="6" id="KW-1185">Reference proteome</keyword>
<dbReference type="AlphaFoldDB" id="A0ABC8XZB1"/>